<reference evidence="2" key="1">
    <citation type="submission" date="2019-05" db="EMBL/GenBank/DDBJ databases">
        <title>Annotation for the trematode Paragonimus heterotremus.</title>
        <authorList>
            <person name="Choi Y.-J."/>
        </authorList>
    </citation>
    <scope>NUCLEOTIDE SEQUENCE</scope>
    <source>
        <strain evidence="2">LC</strain>
    </source>
</reference>
<protein>
    <submittedName>
        <fullName evidence="2">Uncharacterized protein</fullName>
    </submittedName>
</protein>
<comment type="caution">
    <text evidence="2">The sequence shown here is derived from an EMBL/GenBank/DDBJ whole genome shotgun (WGS) entry which is preliminary data.</text>
</comment>
<dbReference type="EMBL" id="LUCH01014432">
    <property type="protein sequence ID" value="KAF5395359.1"/>
    <property type="molecule type" value="Genomic_DNA"/>
</dbReference>
<keyword evidence="3" id="KW-1185">Reference proteome</keyword>
<sequence length="43" mass="5061">MNAAPVRPNGPNEMSKHALYFASFNFNIFLFMIYLTMNYSIRK</sequence>
<feature type="transmembrane region" description="Helical" evidence="1">
    <location>
        <begin position="18"/>
        <end position="37"/>
    </location>
</feature>
<evidence type="ECO:0000256" key="1">
    <source>
        <dbReference type="SAM" id="Phobius"/>
    </source>
</evidence>
<proteinExistence type="predicted"/>
<evidence type="ECO:0000313" key="3">
    <source>
        <dbReference type="Proteomes" id="UP000748531"/>
    </source>
</evidence>
<keyword evidence="1" id="KW-1133">Transmembrane helix</keyword>
<name>A0A8J4T022_9TREM</name>
<keyword evidence="1" id="KW-0812">Transmembrane</keyword>
<evidence type="ECO:0000313" key="2">
    <source>
        <dbReference type="EMBL" id="KAF5395359.1"/>
    </source>
</evidence>
<accession>A0A8J4T022</accession>
<organism evidence="2 3">
    <name type="scientific">Paragonimus heterotremus</name>
    <dbReference type="NCBI Taxonomy" id="100268"/>
    <lineage>
        <taxon>Eukaryota</taxon>
        <taxon>Metazoa</taxon>
        <taxon>Spiralia</taxon>
        <taxon>Lophotrochozoa</taxon>
        <taxon>Platyhelminthes</taxon>
        <taxon>Trematoda</taxon>
        <taxon>Digenea</taxon>
        <taxon>Plagiorchiida</taxon>
        <taxon>Troglotremata</taxon>
        <taxon>Troglotrematidae</taxon>
        <taxon>Paragonimus</taxon>
    </lineage>
</organism>
<dbReference type="Proteomes" id="UP000748531">
    <property type="component" value="Unassembled WGS sequence"/>
</dbReference>
<dbReference type="AlphaFoldDB" id="A0A8J4T022"/>
<keyword evidence="1" id="KW-0472">Membrane</keyword>
<gene>
    <name evidence="2" type="ORF">PHET_12330</name>
</gene>